<reference evidence="1" key="1">
    <citation type="submission" date="2021-05" db="EMBL/GenBank/DDBJ databases">
        <authorList>
            <person name="Pan Q."/>
            <person name="Jouanno E."/>
            <person name="Zahm M."/>
            <person name="Klopp C."/>
            <person name="Cabau C."/>
            <person name="Louis A."/>
            <person name="Berthelot C."/>
            <person name="Parey E."/>
            <person name="Roest Crollius H."/>
            <person name="Montfort J."/>
            <person name="Robinson-Rechavi M."/>
            <person name="Bouchez O."/>
            <person name="Lampietro C."/>
            <person name="Lopez Roques C."/>
            <person name="Donnadieu C."/>
            <person name="Postlethwait J."/>
            <person name="Bobe J."/>
            <person name="Dillon D."/>
            <person name="Chandos A."/>
            <person name="von Hippel F."/>
            <person name="Guiguen Y."/>
        </authorList>
    </citation>
    <scope>NUCLEOTIDE SEQUENCE</scope>
    <source>
        <strain evidence="1">YG-Jan2019</strain>
    </source>
</reference>
<proteinExistence type="predicted"/>
<gene>
    <name evidence="1" type="ORF">DPEC_G00003010</name>
</gene>
<organism evidence="1 2">
    <name type="scientific">Dallia pectoralis</name>
    <name type="common">Alaska blackfish</name>
    <dbReference type="NCBI Taxonomy" id="75939"/>
    <lineage>
        <taxon>Eukaryota</taxon>
        <taxon>Metazoa</taxon>
        <taxon>Chordata</taxon>
        <taxon>Craniata</taxon>
        <taxon>Vertebrata</taxon>
        <taxon>Euteleostomi</taxon>
        <taxon>Actinopterygii</taxon>
        <taxon>Neopterygii</taxon>
        <taxon>Teleostei</taxon>
        <taxon>Protacanthopterygii</taxon>
        <taxon>Esociformes</taxon>
        <taxon>Umbridae</taxon>
        <taxon>Dallia</taxon>
    </lineage>
</organism>
<accession>A0ACC2HJY9</accession>
<comment type="caution">
    <text evidence="1">The sequence shown here is derived from an EMBL/GenBank/DDBJ whole genome shotgun (WGS) entry which is preliminary data.</text>
</comment>
<dbReference type="Proteomes" id="UP001157502">
    <property type="component" value="Chromosome 1"/>
</dbReference>
<keyword evidence="2" id="KW-1185">Reference proteome</keyword>
<evidence type="ECO:0000313" key="2">
    <source>
        <dbReference type="Proteomes" id="UP001157502"/>
    </source>
</evidence>
<sequence length="122" mass="14286">MFHGRIPALTKLSVWYLRPRFRFPVVSHYIWPVPRSKRRFPRVSQYSRFPSLSFQRWSHSPVLRLPSPPECLSEGLLKPQPPEGFEEESQWPDLVAWSNVPAKIPAAPALILLREQSFCHCH</sequence>
<name>A0ACC2HJY9_DALPE</name>
<dbReference type="EMBL" id="CM055728">
    <property type="protein sequence ID" value="KAJ8016041.1"/>
    <property type="molecule type" value="Genomic_DNA"/>
</dbReference>
<protein>
    <submittedName>
        <fullName evidence="1">Uncharacterized protein</fullName>
    </submittedName>
</protein>
<evidence type="ECO:0000313" key="1">
    <source>
        <dbReference type="EMBL" id="KAJ8016041.1"/>
    </source>
</evidence>